<dbReference type="AlphaFoldDB" id="A0A4S3J5X7"/>
<name>A0A4S3J5X7_9EURO</name>
<accession>A0A4S3J5X7</accession>
<comment type="caution">
    <text evidence="2">The sequence shown here is derived from an EMBL/GenBank/DDBJ whole genome shotgun (WGS) entry which is preliminary data.</text>
</comment>
<keyword evidence="1" id="KW-0472">Membrane</keyword>
<proteinExistence type="predicted"/>
<organism evidence="2 3">
    <name type="scientific">Aspergillus tanneri</name>
    <dbReference type="NCBI Taxonomy" id="1220188"/>
    <lineage>
        <taxon>Eukaryota</taxon>
        <taxon>Fungi</taxon>
        <taxon>Dikarya</taxon>
        <taxon>Ascomycota</taxon>
        <taxon>Pezizomycotina</taxon>
        <taxon>Eurotiomycetes</taxon>
        <taxon>Eurotiomycetidae</taxon>
        <taxon>Eurotiales</taxon>
        <taxon>Aspergillaceae</taxon>
        <taxon>Aspergillus</taxon>
        <taxon>Aspergillus subgen. Circumdati</taxon>
    </lineage>
</organism>
<evidence type="ECO:0000313" key="3">
    <source>
        <dbReference type="Proteomes" id="UP000308092"/>
    </source>
</evidence>
<dbReference type="EMBL" id="SOSA01000900">
    <property type="protein sequence ID" value="THC88231.1"/>
    <property type="molecule type" value="Genomic_DNA"/>
</dbReference>
<sequence length="43" mass="4673">MPNCLLCYFRTAPNLCKGLGLVYLLGPMVLVLPTAPLTLDHVT</sequence>
<dbReference type="Proteomes" id="UP000308092">
    <property type="component" value="Unassembled WGS sequence"/>
</dbReference>
<keyword evidence="1" id="KW-0812">Transmembrane</keyword>
<feature type="transmembrane region" description="Helical" evidence="1">
    <location>
        <begin position="20"/>
        <end position="39"/>
    </location>
</feature>
<dbReference type="VEuPathDB" id="FungiDB:EYZ11_012322"/>
<reference evidence="2 3" key="1">
    <citation type="submission" date="2019-03" db="EMBL/GenBank/DDBJ databases">
        <title>The genome sequence of a newly discovered highly antifungal drug resistant Aspergillus species, Aspergillus tanneri NIH 1004.</title>
        <authorList>
            <person name="Mounaud S."/>
            <person name="Singh I."/>
            <person name="Joardar V."/>
            <person name="Pakala S."/>
            <person name="Pakala S."/>
            <person name="Venepally P."/>
            <person name="Hoover J."/>
            <person name="Nierman W."/>
            <person name="Chung J."/>
            <person name="Losada L."/>
        </authorList>
    </citation>
    <scope>NUCLEOTIDE SEQUENCE [LARGE SCALE GENOMIC DNA]</scope>
    <source>
        <strain evidence="2 3">NIH1004</strain>
    </source>
</reference>
<gene>
    <name evidence="2" type="ORF">EYZ11_012322</name>
</gene>
<keyword evidence="1" id="KW-1133">Transmembrane helix</keyword>
<evidence type="ECO:0000256" key="1">
    <source>
        <dbReference type="SAM" id="Phobius"/>
    </source>
</evidence>
<evidence type="ECO:0000313" key="2">
    <source>
        <dbReference type="EMBL" id="THC88231.1"/>
    </source>
</evidence>
<protein>
    <submittedName>
        <fullName evidence="2">Uncharacterized protein</fullName>
    </submittedName>
</protein>
<keyword evidence="3" id="KW-1185">Reference proteome</keyword>